<keyword evidence="3 5" id="KW-0378">Hydrolase</keyword>
<dbReference type="InterPro" id="IPR050126">
    <property type="entry name" value="Ap4A_hydrolase"/>
</dbReference>
<dbReference type="InterPro" id="IPR029052">
    <property type="entry name" value="Metallo-depent_PP-like"/>
</dbReference>
<dbReference type="CDD" id="cd07422">
    <property type="entry name" value="MPP_ApaH"/>
    <property type="match status" value="1"/>
</dbReference>
<organism evidence="7 8">
    <name type="scientific">Thalassotalea marina</name>
    <dbReference type="NCBI Taxonomy" id="1673741"/>
    <lineage>
        <taxon>Bacteria</taxon>
        <taxon>Pseudomonadati</taxon>
        <taxon>Pseudomonadota</taxon>
        <taxon>Gammaproteobacteria</taxon>
        <taxon>Alteromonadales</taxon>
        <taxon>Colwelliaceae</taxon>
        <taxon>Thalassotalea</taxon>
    </lineage>
</organism>
<dbReference type="AlphaFoldDB" id="A0A919EH16"/>
<evidence type="ECO:0000256" key="3">
    <source>
        <dbReference type="ARBA" id="ARBA00022801"/>
    </source>
</evidence>
<evidence type="ECO:0000313" key="7">
    <source>
        <dbReference type="EMBL" id="GHF78380.1"/>
    </source>
</evidence>
<dbReference type="InterPro" id="IPR004617">
    <property type="entry name" value="ApaH"/>
</dbReference>
<dbReference type="PANTHER" id="PTHR42850:SF11">
    <property type="entry name" value="BIS(5'-NUCLEOSYL)-TETRAPHOSPHATASE [SYMMETRICAL]"/>
    <property type="match status" value="1"/>
</dbReference>
<comment type="similarity">
    <text evidence="2 5">Belongs to the Ap4A hydrolase family.</text>
</comment>
<dbReference type="HAMAP" id="MF_00199">
    <property type="entry name" value="ApaH"/>
    <property type="match status" value="1"/>
</dbReference>
<comment type="function">
    <text evidence="1 5">Hydrolyzes diadenosine 5',5'''-P1,P4-tetraphosphate to yield ADP.</text>
</comment>
<evidence type="ECO:0000256" key="5">
    <source>
        <dbReference type="HAMAP-Rule" id="MF_00199"/>
    </source>
</evidence>
<dbReference type="EMBL" id="BNCK01000001">
    <property type="protein sequence ID" value="GHF78380.1"/>
    <property type="molecule type" value="Genomic_DNA"/>
</dbReference>
<keyword evidence="8" id="KW-1185">Reference proteome</keyword>
<evidence type="ECO:0000256" key="2">
    <source>
        <dbReference type="ARBA" id="ARBA00005419"/>
    </source>
</evidence>
<accession>A0A919EH16</accession>
<dbReference type="PANTHER" id="PTHR42850">
    <property type="entry name" value="METALLOPHOSPHOESTERASE"/>
    <property type="match status" value="1"/>
</dbReference>
<dbReference type="NCBIfam" id="NF001204">
    <property type="entry name" value="PRK00166.1"/>
    <property type="match status" value="1"/>
</dbReference>
<dbReference type="RefSeq" id="WP_189766840.1">
    <property type="nucleotide sequence ID" value="NZ_BNCK01000001.1"/>
</dbReference>
<feature type="domain" description="Calcineurin-like phosphoesterase" evidence="6">
    <location>
        <begin position="1"/>
        <end position="154"/>
    </location>
</feature>
<name>A0A919EH16_9GAMM</name>
<evidence type="ECO:0000256" key="4">
    <source>
        <dbReference type="ARBA" id="ARBA00049417"/>
    </source>
</evidence>
<protein>
    <recommendedName>
        <fullName evidence="5">Bis(5'-nucleosyl)-tetraphosphatase, symmetrical</fullName>
        <ecNumber evidence="5">3.6.1.41</ecNumber>
    </recommendedName>
    <alternativeName>
        <fullName evidence="5">Ap4A hydrolase</fullName>
    </alternativeName>
    <alternativeName>
        <fullName evidence="5">Diadenosine 5',5'''-P1,P4-tetraphosphate pyrophosphohydrolase</fullName>
    </alternativeName>
    <alternativeName>
        <fullName evidence="5">Diadenosine tetraphosphatase</fullName>
    </alternativeName>
</protein>
<reference evidence="7" key="1">
    <citation type="journal article" date="2014" name="Int. J. Syst. Evol. Microbiol.">
        <title>Complete genome sequence of Corynebacterium casei LMG S-19264T (=DSM 44701T), isolated from a smear-ripened cheese.</title>
        <authorList>
            <consortium name="US DOE Joint Genome Institute (JGI-PGF)"/>
            <person name="Walter F."/>
            <person name="Albersmeier A."/>
            <person name="Kalinowski J."/>
            <person name="Ruckert C."/>
        </authorList>
    </citation>
    <scope>NUCLEOTIDE SEQUENCE</scope>
    <source>
        <strain evidence="7">KCTC 42731</strain>
    </source>
</reference>
<dbReference type="GO" id="GO:0005737">
    <property type="term" value="C:cytoplasm"/>
    <property type="evidence" value="ECO:0007669"/>
    <property type="project" value="TreeGrafter"/>
</dbReference>
<dbReference type="InterPro" id="IPR004843">
    <property type="entry name" value="Calcineurin-like_PHP"/>
</dbReference>
<evidence type="ECO:0000256" key="1">
    <source>
        <dbReference type="ARBA" id="ARBA00003413"/>
    </source>
</evidence>
<dbReference type="GO" id="GO:0110154">
    <property type="term" value="P:RNA decapping"/>
    <property type="evidence" value="ECO:0007669"/>
    <property type="project" value="TreeGrafter"/>
</dbReference>
<proteinExistence type="inferred from homology"/>
<dbReference type="NCBIfam" id="TIGR00668">
    <property type="entry name" value="apaH"/>
    <property type="match status" value="1"/>
</dbReference>
<dbReference type="GO" id="GO:0016791">
    <property type="term" value="F:phosphatase activity"/>
    <property type="evidence" value="ECO:0007669"/>
    <property type="project" value="TreeGrafter"/>
</dbReference>
<dbReference type="Gene3D" id="3.60.21.10">
    <property type="match status" value="1"/>
</dbReference>
<dbReference type="Pfam" id="PF00149">
    <property type="entry name" value="Metallophos"/>
    <property type="match status" value="1"/>
</dbReference>
<dbReference type="Proteomes" id="UP000623842">
    <property type="component" value="Unassembled WGS sequence"/>
</dbReference>
<comment type="caution">
    <text evidence="7">The sequence shown here is derived from an EMBL/GenBank/DDBJ whole genome shotgun (WGS) entry which is preliminary data.</text>
</comment>
<reference evidence="7" key="2">
    <citation type="submission" date="2020-09" db="EMBL/GenBank/DDBJ databases">
        <authorList>
            <person name="Sun Q."/>
            <person name="Kim S."/>
        </authorList>
    </citation>
    <scope>NUCLEOTIDE SEQUENCE</scope>
    <source>
        <strain evidence="7">KCTC 42731</strain>
    </source>
</reference>
<evidence type="ECO:0000313" key="8">
    <source>
        <dbReference type="Proteomes" id="UP000623842"/>
    </source>
</evidence>
<comment type="catalytic activity">
    <reaction evidence="4 5">
        <text>P(1),P(4)-bis(5'-adenosyl) tetraphosphate + H2O = 2 ADP + 2 H(+)</text>
        <dbReference type="Rhea" id="RHEA:24252"/>
        <dbReference type="ChEBI" id="CHEBI:15377"/>
        <dbReference type="ChEBI" id="CHEBI:15378"/>
        <dbReference type="ChEBI" id="CHEBI:58141"/>
        <dbReference type="ChEBI" id="CHEBI:456216"/>
        <dbReference type="EC" id="3.6.1.41"/>
    </reaction>
</comment>
<dbReference type="PIRSF" id="PIRSF000903">
    <property type="entry name" value="B5n-ttraPtase_sm"/>
    <property type="match status" value="1"/>
</dbReference>
<dbReference type="SUPFAM" id="SSF56300">
    <property type="entry name" value="Metallo-dependent phosphatases"/>
    <property type="match status" value="1"/>
</dbReference>
<sequence>MAVYFVGDIQGCYKELKLLLQQVNFSADNDELWVAGDMVARGPDSYKTVKYLMSLGDSVKAVLGNHDLHFLATYAGIKKPKANDFLDELLAAPEIDEIISWLANTPLLRKLPEEKVYMSHAGLSPQWSLKEAKDCAEFAHKKLKGKKREQWLSIMYGERPNSWSQVNNKEEKFRFTINALTRMRYCFADGSLEFLCKYPPAKAPTNLVPWFNVPNKALSKCHWIFGHWAALEGKAKKKNVYPLDTGCVWGGHLTLLRWHDKQYFKQPAFKNCP</sequence>
<dbReference type="EC" id="3.6.1.41" evidence="5"/>
<evidence type="ECO:0000259" key="6">
    <source>
        <dbReference type="Pfam" id="PF00149"/>
    </source>
</evidence>
<gene>
    <name evidence="5 7" type="primary">apaH</name>
    <name evidence="7" type="ORF">GCM10017161_01800</name>
</gene>
<dbReference type="GO" id="GO:0008803">
    <property type="term" value="F:bis(5'-nucleosyl)-tetraphosphatase (symmetrical) activity"/>
    <property type="evidence" value="ECO:0007669"/>
    <property type="project" value="UniProtKB-UniRule"/>
</dbReference>